<accession>A0A7W9UYR6</accession>
<dbReference type="RefSeq" id="WP_184571134.1">
    <property type="nucleotide sequence ID" value="NZ_JACHJL010000004.1"/>
</dbReference>
<keyword evidence="4" id="KW-1185">Reference proteome</keyword>
<feature type="domain" description="Thioesterase" evidence="2">
    <location>
        <begin position="17"/>
        <end position="232"/>
    </location>
</feature>
<comment type="caution">
    <text evidence="3">The sequence shown here is derived from an EMBL/GenBank/DDBJ whole genome shotgun (WGS) entry which is preliminary data.</text>
</comment>
<dbReference type="EMBL" id="JACHJL010000004">
    <property type="protein sequence ID" value="MBB5935039.1"/>
    <property type="molecule type" value="Genomic_DNA"/>
</dbReference>
<comment type="similarity">
    <text evidence="1">Belongs to the thioesterase family.</text>
</comment>
<dbReference type="SUPFAM" id="SSF53474">
    <property type="entry name" value="alpha/beta-Hydrolases"/>
    <property type="match status" value="1"/>
</dbReference>
<dbReference type="PANTHER" id="PTHR11487">
    <property type="entry name" value="THIOESTERASE"/>
    <property type="match status" value="1"/>
</dbReference>
<dbReference type="InterPro" id="IPR001031">
    <property type="entry name" value="Thioesterase"/>
</dbReference>
<dbReference type="Proteomes" id="UP000588098">
    <property type="component" value="Unassembled WGS sequence"/>
</dbReference>
<dbReference type="GO" id="GO:0008610">
    <property type="term" value="P:lipid biosynthetic process"/>
    <property type="evidence" value="ECO:0007669"/>
    <property type="project" value="TreeGrafter"/>
</dbReference>
<evidence type="ECO:0000256" key="1">
    <source>
        <dbReference type="ARBA" id="ARBA00007169"/>
    </source>
</evidence>
<dbReference type="AlphaFoldDB" id="A0A7W9UYR6"/>
<dbReference type="Pfam" id="PF00975">
    <property type="entry name" value="Thioesterase"/>
    <property type="match status" value="1"/>
</dbReference>
<name>A0A7W9UYR6_9ACTN</name>
<evidence type="ECO:0000313" key="4">
    <source>
        <dbReference type="Proteomes" id="UP000588098"/>
    </source>
</evidence>
<sequence length="267" mass="28210">MRAGPSRLELREGGPFRLLCLPYAGGSAGSFTRLAQQVKEDWTVVAVQPPTAGEHDKGPNLSELADFYADLLAADLTEPGIILGHGVGAAVAHRMAQRHAANWPPGLRLVLSAPPRPGPPACHLLGLDDQSLLSVARSHGIVPDSELPDELATRLLLPELRQDLAVLGPAGWSPEPVRPPVHLLGGRDDAAVPPALLAELADQLGARGTRWVRGNHLFVLEQPEETFAALRKIAQCDPPGPTATLRTLTGVAQTGDQNTAAGARVRP</sequence>
<evidence type="ECO:0000313" key="3">
    <source>
        <dbReference type="EMBL" id="MBB5935039.1"/>
    </source>
</evidence>
<dbReference type="PANTHER" id="PTHR11487:SF0">
    <property type="entry name" value="S-ACYL FATTY ACID SYNTHASE THIOESTERASE, MEDIUM CHAIN"/>
    <property type="match status" value="1"/>
</dbReference>
<protein>
    <submittedName>
        <fullName evidence="3">Surfactin synthase thioesterase subunit</fullName>
    </submittedName>
</protein>
<organism evidence="3 4">
    <name type="scientific">Streptomyces zagrosensis</name>
    <dbReference type="NCBI Taxonomy" id="1042984"/>
    <lineage>
        <taxon>Bacteria</taxon>
        <taxon>Bacillati</taxon>
        <taxon>Actinomycetota</taxon>
        <taxon>Actinomycetes</taxon>
        <taxon>Kitasatosporales</taxon>
        <taxon>Streptomycetaceae</taxon>
        <taxon>Streptomyces</taxon>
    </lineage>
</organism>
<dbReference type="InterPro" id="IPR029058">
    <property type="entry name" value="AB_hydrolase_fold"/>
</dbReference>
<proteinExistence type="inferred from homology"/>
<dbReference type="InterPro" id="IPR012223">
    <property type="entry name" value="TEII"/>
</dbReference>
<reference evidence="3 4" key="1">
    <citation type="submission" date="2020-08" db="EMBL/GenBank/DDBJ databases">
        <title>Genomic Encyclopedia of Type Strains, Phase III (KMG-III): the genomes of soil and plant-associated and newly described type strains.</title>
        <authorList>
            <person name="Whitman W."/>
        </authorList>
    </citation>
    <scope>NUCLEOTIDE SEQUENCE [LARGE SCALE GENOMIC DNA]</scope>
    <source>
        <strain evidence="3 4">CECT 8305</strain>
    </source>
</reference>
<gene>
    <name evidence="3" type="ORF">FHS42_002089</name>
</gene>
<evidence type="ECO:0000259" key="2">
    <source>
        <dbReference type="Pfam" id="PF00975"/>
    </source>
</evidence>
<dbReference type="Gene3D" id="3.40.50.1820">
    <property type="entry name" value="alpha/beta hydrolase"/>
    <property type="match status" value="1"/>
</dbReference>